<organism evidence="1 2">
    <name type="scientific">Araneus ventricosus</name>
    <name type="common">Orbweaver spider</name>
    <name type="synonym">Epeira ventricosa</name>
    <dbReference type="NCBI Taxonomy" id="182803"/>
    <lineage>
        <taxon>Eukaryota</taxon>
        <taxon>Metazoa</taxon>
        <taxon>Ecdysozoa</taxon>
        <taxon>Arthropoda</taxon>
        <taxon>Chelicerata</taxon>
        <taxon>Arachnida</taxon>
        <taxon>Araneae</taxon>
        <taxon>Araneomorphae</taxon>
        <taxon>Entelegynae</taxon>
        <taxon>Araneoidea</taxon>
        <taxon>Araneidae</taxon>
        <taxon>Araneus</taxon>
    </lineage>
</organism>
<gene>
    <name evidence="1" type="ORF">AVEN_133933_1</name>
</gene>
<proteinExistence type="predicted"/>
<comment type="caution">
    <text evidence="1">The sequence shown here is derived from an EMBL/GenBank/DDBJ whole genome shotgun (WGS) entry which is preliminary data.</text>
</comment>
<dbReference type="Proteomes" id="UP000499080">
    <property type="component" value="Unassembled WGS sequence"/>
</dbReference>
<evidence type="ECO:0000313" key="1">
    <source>
        <dbReference type="EMBL" id="GBM11206.1"/>
    </source>
</evidence>
<name>A0A4Y2D522_ARAVE</name>
<dbReference type="EMBL" id="BGPR01000296">
    <property type="protein sequence ID" value="GBM11206.1"/>
    <property type="molecule type" value="Genomic_DNA"/>
</dbReference>
<reference evidence="1 2" key="1">
    <citation type="journal article" date="2019" name="Sci. Rep.">
        <title>Orb-weaving spider Araneus ventricosus genome elucidates the spidroin gene catalogue.</title>
        <authorList>
            <person name="Kono N."/>
            <person name="Nakamura H."/>
            <person name="Ohtoshi R."/>
            <person name="Moran D.A.P."/>
            <person name="Shinohara A."/>
            <person name="Yoshida Y."/>
            <person name="Fujiwara M."/>
            <person name="Mori M."/>
            <person name="Tomita M."/>
            <person name="Arakawa K."/>
        </authorList>
    </citation>
    <scope>NUCLEOTIDE SEQUENCE [LARGE SCALE GENOMIC DNA]</scope>
</reference>
<protein>
    <submittedName>
        <fullName evidence="1">Uncharacterized protein</fullName>
    </submittedName>
</protein>
<dbReference type="AlphaFoldDB" id="A0A4Y2D522"/>
<accession>A0A4Y2D522</accession>
<evidence type="ECO:0000313" key="2">
    <source>
        <dbReference type="Proteomes" id="UP000499080"/>
    </source>
</evidence>
<sequence length="146" mass="16480">MPTVISNKTFNASIRFFVVAFSSPVPECNIKASEASAIWLTPIFQTHYRNVSGLKTNALNDKYFNLRNNALSIESIRETVVFEILAQEQLWSADVTCGSNYCIKINEPFGTFYEAGEINAGKKNRSVGNPLLNIFLRRVTRRALLR</sequence>
<keyword evidence="2" id="KW-1185">Reference proteome</keyword>